<accession>A0A9D4RC70</accession>
<dbReference type="AlphaFoldDB" id="A0A9D4RC70"/>
<gene>
    <name evidence="1" type="ORF">DPMN_025038</name>
</gene>
<dbReference type="Proteomes" id="UP000828390">
    <property type="component" value="Unassembled WGS sequence"/>
</dbReference>
<evidence type="ECO:0000313" key="2">
    <source>
        <dbReference type="Proteomes" id="UP000828390"/>
    </source>
</evidence>
<keyword evidence="2" id="KW-1185">Reference proteome</keyword>
<name>A0A9D4RC70_DREPO</name>
<comment type="caution">
    <text evidence="1">The sequence shown here is derived from an EMBL/GenBank/DDBJ whole genome shotgun (WGS) entry which is preliminary data.</text>
</comment>
<sequence length="113" mass="12227">MTRTGTEYRKLRSVSSPKIPELYQARNCIEPGSTVSSPEVQMMSGKRTNDVFVTGRKPVRMVPRIPPYNEVSSVMSTSMTPCRLADAHGVWGGFLGEMGVVVICKGTGYGLGG</sequence>
<dbReference type="EMBL" id="JAIWYP010000002">
    <property type="protein sequence ID" value="KAH3862078.1"/>
    <property type="molecule type" value="Genomic_DNA"/>
</dbReference>
<proteinExistence type="predicted"/>
<reference evidence="1" key="1">
    <citation type="journal article" date="2019" name="bioRxiv">
        <title>The Genome of the Zebra Mussel, Dreissena polymorpha: A Resource for Invasive Species Research.</title>
        <authorList>
            <person name="McCartney M.A."/>
            <person name="Auch B."/>
            <person name="Kono T."/>
            <person name="Mallez S."/>
            <person name="Zhang Y."/>
            <person name="Obille A."/>
            <person name="Becker A."/>
            <person name="Abrahante J.E."/>
            <person name="Garbe J."/>
            <person name="Badalamenti J.P."/>
            <person name="Herman A."/>
            <person name="Mangelson H."/>
            <person name="Liachko I."/>
            <person name="Sullivan S."/>
            <person name="Sone E.D."/>
            <person name="Koren S."/>
            <person name="Silverstein K.A.T."/>
            <person name="Beckman K.B."/>
            <person name="Gohl D.M."/>
        </authorList>
    </citation>
    <scope>NUCLEOTIDE SEQUENCE</scope>
    <source>
        <strain evidence="1">Duluth1</strain>
        <tissue evidence="1">Whole animal</tissue>
    </source>
</reference>
<reference evidence="1" key="2">
    <citation type="submission" date="2020-11" db="EMBL/GenBank/DDBJ databases">
        <authorList>
            <person name="McCartney M.A."/>
            <person name="Auch B."/>
            <person name="Kono T."/>
            <person name="Mallez S."/>
            <person name="Becker A."/>
            <person name="Gohl D.M."/>
            <person name="Silverstein K.A.T."/>
            <person name="Koren S."/>
            <person name="Bechman K.B."/>
            <person name="Herman A."/>
            <person name="Abrahante J.E."/>
            <person name="Garbe J."/>
        </authorList>
    </citation>
    <scope>NUCLEOTIDE SEQUENCE</scope>
    <source>
        <strain evidence="1">Duluth1</strain>
        <tissue evidence="1">Whole animal</tissue>
    </source>
</reference>
<protein>
    <submittedName>
        <fullName evidence="1">Uncharacterized protein</fullName>
    </submittedName>
</protein>
<organism evidence="1 2">
    <name type="scientific">Dreissena polymorpha</name>
    <name type="common">Zebra mussel</name>
    <name type="synonym">Mytilus polymorpha</name>
    <dbReference type="NCBI Taxonomy" id="45954"/>
    <lineage>
        <taxon>Eukaryota</taxon>
        <taxon>Metazoa</taxon>
        <taxon>Spiralia</taxon>
        <taxon>Lophotrochozoa</taxon>
        <taxon>Mollusca</taxon>
        <taxon>Bivalvia</taxon>
        <taxon>Autobranchia</taxon>
        <taxon>Heteroconchia</taxon>
        <taxon>Euheterodonta</taxon>
        <taxon>Imparidentia</taxon>
        <taxon>Neoheterodontei</taxon>
        <taxon>Myida</taxon>
        <taxon>Dreissenoidea</taxon>
        <taxon>Dreissenidae</taxon>
        <taxon>Dreissena</taxon>
    </lineage>
</organism>
<evidence type="ECO:0000313" key="1">
    <source>
        <dbReference type="EMBL" id="KAH3862078.1"/>
    </source>
</evidence>